<dbReference type="STRING" id="797299.HALLA_11705"/>
<feature type="domain" description="DUF6884" evidence="1">
    <location>
        <begin position="4"/>
        <end position="128"/>
    </location>
</feature>
<dbReference type="GeneID" id="25145167"/>
<dbReference type="KEGG" id="hlr:HALLA_11995"/>
<reference evidence="3 4" key="1">
    <citation type="submission" date="2014-01" db="EMBL/GenBank/DDBJ databases">
        <authorList>
            <consortium name="DOE Joint Genome Institute"/>
            <person name="Anderson I."/>
            <person name="Huntemann M."/>
            <person name="Han J."/>
            <person name="Chen A."/>
            <person name="Kyrpides N."/>
            <person name="Mavromatis K."/>
            <person name="Markowitz V."/>
            <person name="Palaniappan K."/>
            <person name="Ivanova N."/>
            <person name="Schaumberg A."/>
            <person name="Pati A."/>
            <person name="Liolios K."/>
            <person name="Nordberg H.P."/>
            <person name="Cantor M.N."/>
            <person name="Hua S.X."/>
            <person name="Woyke T."/>
        </authorList>
    </citation>
    <scope>NUCLEOTIDE SEQUENCE [LARGE SCALE GENOMIC DNA]</scope>
    <source>
        <strain evidence="3 4">XH-48</strain>
    </source>
</reference>
<accession>W0JV80</accession>
<dbReference type="OrthoDB" id="206471at2157"/>
<dbReference type="InterPro" id="IPR049251">
    <property type="entry name" value="DUF6884"/>
</dbReference>
<dbReference type="AlphaFoldDB" id="W0JV80"/>
<proteinExistence type="predicted"/>
<dbReference type="KEGG" id="hlr:HALLA_11705"/>
<dbReference type="EMBL" id="CP007055">
    <property type="protein sequence ID" value="AHG00948.1"/>
    <property type="molecule type" value="Genomic_DNA"/>
</dbReference>
<organism evidence="3 4">
    <name type="scientific">Halostagnicola larsenii XH-48</name>
    <dbReference type="NCBI Taxonomy" id="797299"/>
    <lineage>
        <taxon>Archaea</taxon>
        <taxon>Methanobacteriati</taxon>
        <taxon>Methanobacteriota</taxon>
        <taxon>Stenosarchaea group</taxon>
        <taxon>Halobacteria</taxon>
        <taxon>Halobacteriales</taxon>
        <taxon>Natrialbaceae</taxon>
        <taxon>Halostagnicola</taxon>
    </lineage>
</organism>
<sequence length="144" mass="16335">MFGLIGCSKSKHGEDEPDREFPARDLYDSWLFDGRVRAVEAHCDEWGIFSAEHGFVEPDDLLTWYNTKITDLEPDDRRDLAANVVDDLPETDQLLILMGRDYADPLQAALPDDVEVWDPLEGVQLFDQRGALRDLADRGDPDDA</sequence>
<evidence type="ECO:0000313" key="4">
    <source>
        <dbReference type="Proteomes" id="UP000019024"/>
    </source>
</evidence>
<evidence type="ECO:0000313" key="2">
    <source>
        <dbReference type="EMBL" id="AHG00901.1"/>
    </source>
</evidence>
<dbReference type="EMBL" id="CP007055">
    <property type="protein sequence ID" value="AHG00901.1"/>
    <property type="molecule type" value="Genomic_DNA"/>
</dbReference>
<dbReference type="RefSeq" id="WP_049952629.1">
    <property type="nucleotide sequence ID" value="NZ_CP007055.1"/>
</dbReference>
<name>W0JV80_9EURY</name>
<dbReference type="HOGENOM" id="CLU_114074_1_0_2"/>
<protein>
    <recommendedName>
        <fullName evidence="1">DUF6884 domain-containing protein</fullName>
    </recommendedName>
</protein>
<evidence type="ECO:0000313" key="3">
    <source>
        <dbReference type="EMBL" id="AHG00948.1"/>
    </source>
</evidence>
<gene>
    <name evidence="2" type="ORF">HALLA_11705</name>
    <name evidence="3" type="ORF">HALLA_11995</name>
</gene>
<evidence type="ECO:0000259" key="1">
    <source>
        <dbReference type="Pfam" id="PF21818"/>
    </source>
</evidence>
<keyword evidence="4" id="KW-1185">Reference proteome</keyword>
<dbReference type="Proteomes" id="UP000019024">
    <property type="component" value="Chromosome"/>
</dbReference>
<dbReference type="Pfam" id="PF21818">
    <property type="entry name" value="DUF6884"/>
    <property type="match status" value="1"/>
</dbReference>